<sequence>MTARDVLARLGFVREPHTWTVPGRDEHGHRVRLKVRASETGVSITVPQSGAIRLHPLDAGRLRRALREAVLAYAALNRDETGSAEVTLPLAS</sequence>
<keyword evidence="2" id="KW-1185">Reference proteome</keyword>
<name>A0A4Q7L8I4_9PSEU</name>
<reference evidence="1 2" key="1">
    <citation type="submission" date="2019-02" db="EMBL/GenBank/DDBJ databases">
        <title>Genomic Encyclopedia of Type Strains, Phase IV (KMG-IV): sequencing the most valuable type-strain genomes for metagenomic binning, comparative biology and taxonomic classification.</title>
        <authorList>
            <person name="Goeker M."/>
        </authorList>
    </citation>
    <scope>NUCLEOTIDE SEQUENCE [LARGE SCALE GENOMIC DNA]</scope>
    <source>
        <strain evidence="1 2">DSM 101727</strain>
    </source>
</reference>
<dbReference type="EMBL" id="SGWQ01000001">
    <property type="protein sequence ID" value="RZS44712.1"/>
    <property type="molecule type" value="Genomic_DNA"/>
</dbReference>
<gene>
    <name evidence="1" type="ORF">EV193_101589</name>
</gene>
<comment type="caution">
    <text evidence="1">The sequence shown here is derived from an EMBL/GenBank/DDBJ whole genome shotgun (WGS) entry which is preliminary data.</text>
</comment>
<evidence type="ECO:0000313" key="2">
    <source>
        <dbReference type="Proteomes" id="UP000294257"/>
    </source>
</evidence>
<dbReference type="Proteomes" id="UP000294257">
    <property type="component" value="Unassembled WGS sequence"/>
</dbReference>
<organism evidence="1 2">
    <name type="scientific">Herbihabitans rhizosphaerae</name>
    <dbReference type="NCBI Taxonomy" id="1872711"/>
    <lineage>
        <taxon>Bacteria</taxon>
        <taxon>Bacillati</taxon>
        <taxon>Actinomycetota</taxon>
        <taxon>Actinomycetes</taxon>
        <taxon>Pseudonocardiales</taxon>
        <taxon>Pseudonocardiaceae</taxon>
        <taxon>Herbihabitans</taxon>
    </lineage>
</organism>
<proteinExistence type="predicted"/>
<evidence type="ECO:0000313" key="1">
    <source>
        <dbReference type="EMBL" id="RZS44712.1"/>
    </source>
</evidence>
<dbReference type="RefSeq" id="WP_130342359.1">
    <property type="nucleotide sequence ID" value="NZ_SGWQ01000001.1"/>
</dbReference>
<protein>
    <submittedName>
        <fullName evidence="1">Uncharacterized protein</fullName>
    </submittedName>
</protein>
<dbReference type="AlphaFoldDB" id="A0A4Q7L8I4"/>
<accession>A0A4Q7L8I4</accession>